<protein>
    <recommendedName>
        <fullName evidence="3">WbqC-like protein</fullName>
    </recommendedName>
</protein>
<dbReference type="AlphaFoldDB" id="A0A1W9HPN2"/>
<evidence type="ECO:0000313" key="2">
    <source>
        <dbReference type="Proteomes" id="UP000192872"/>
    </source>
</evidence>
<comment type="caution">
    <text evidence="1">The sequence shown here is derived from an EMBL/GenBank/DDBJ whole genome shotgun (WGS) entry which is preliminary data.</text>
</comment>
<sequence length="215" mass="24261">MLRLADEVIFLESVQYTRQDWRNRNRIKTPNGLIWLTIPVEARFGQAIDETRPAQAGWVENHIASITHAYRRAAHFDRVAPWIFSAMREAGQAAILSQINAILLQKICSGLGIERMMHRCVDVIERSALAAMNPSERVVELVLARGGTRYLSGPAAQDYLDVPAFQRSGIEVAWMDYSGYPDYPQLWGAFEPAVSIVDLLLNVGEDAQRYLDRSS</sequence>
<dbReference type="Pfam" id="PF08889">
    <property type="entry name" value="WbqC"/>
    <property type="match status" value="1"/>
</dbReference>
<proteinExistence type="predicted"/>
<accession>A0A1W9HPN2</accession>
<dbReference type="Proteomes" id="UP000192872">
    <property type="component" value="Unassembled WGS sequence"/>
</dbReference>
<organism evidence="1 2">
    <name type="scientific">Candidatus Raskinella chloraquaticus</name>
    <dbReference type="NCBI Taxonomy" id="1951219"/>
    <lineage>
        <taxon>Bacteria</taxon>
        <taxon>Pseudomonadati</taxon>
        <taxon>Pseudomonadota</taxon>
        <taxon>Alphaproteobacteria</taxon>
        <taxon>Hyphomicrobiales</taxon>
        <taxon>Phreatobacteraceae</taxon>
        <taxon>Candidatus Raskinella</taxon>
    </lineage>
</organism>
<name>A0A1W9HPN2_9HYPH</name>
<dbReference type="EMBL" id="LWDL01000031">
    <property type="protein sequence ID" value="OQW49425.1"/>
    <property type="molecule type" value="Genomic_DNA"/>
</dbReference>
<dbReference type="InterPro" id="IPR014985">
    <property type="entry name" value="WbqC"/>
</dbReference>
<gene>
    <name evidence="1" type="ORF">A4S15_01375</name>
</gene>
<evidence type="ECO:0008006" key="3">
    <source>
        <dbReference type="Google" id="ProtNLM"/>
    </source>
</evidence>
<evidence type="ECO:0000313" key="1">
    <source>
        <dbReference type="EMBL" id="OQW49425.1"/>
    </source>
</evidence>
<dbReference type="STRING" id="1827387.A4S15_01375"/>
<reference evidence="1 2" key="1">
    <citation type="journal article" date="2017" name="Water Res.">
        <title>Comammox in drinking water systems.</title>
        <authorList>
            <person name="Wang Y."/>
            <person name="Ma L."/>
            <person name="Mao Y."/>
            <person name="Jiang X."/>
            <person name="Xia Y."/>
            <person name="Yu K."/>
            <person name="Li B."/>
            <person name="Zhang T."/>
        </authorList>
    </citation>
    <scope>NUCLEOTIDE SEQUENCE [LARGE SCALE GENOMIC DNA]</scope>
    <source>
        <strain evidence="1">SG_bin8</strain>
    </source>
</reference>